<keyword evidence="3" id="KW-1185">Reference proteome</keyword>
<proteinExistence type="predicted"/>
<dbReference type="Proteomes" id="UP000198932">
    <property type="component" value="Unassembled WGS sequence"/>
</dbReference>
<sequence>MSAGVRRRLDVLILLCSALLGVALTYLALSPRVGLRFFVFALFPTALVAASALGYANSG</sequence>
<keyword evidence="1" id="KW-0812">Transmembrane</keyword>
<reference evidence="3" key="1">
    <citation type="submission" date="2016-10" db="EMBL/GenBank/DDBJ databases">
        <authorList>
            <person name="Varghese N."/>
            <person name="Submissions S."/>
        </authorList>
    </citation>
    <scope>NUCLEOTIDE SEQUENCE [LARGE SCALE GENOMIC DNA]</scope>
    <source>
        <strain evidence="3">RD 26</strain>
    </source>
</reference>
<feature type="transmembrane region" description="Helical" evidence="1">
    <location>
        <begin position="35"/>
        <end position="56"/>
    </location>
</feature>
<keyword evidence="1" id="KW-1133">Transmembrane helix</keyword>
<evidence type="ECO:0000313" key="3">
    <source>
        <dbReference type="Proteomes" id="UP000198932"/>
    </source>
</evidence>
<dbReference type="AlphaFoldDB" id="A0A1I6GWP2"/>
<name>A0A1I6GWP2_HALSD</name>
<keyword evidence="1" id="KW-0472">Membrane</keyword>
<gene>
    <name evidence="2" type="ORF">SAMN04487937_2141</name>
</gene>
<accession>A0A1I6GWP2</accession>
<protein>
    <submittedName>
        <fullName evidence="2">Uncharacterized protein</fullName>
    </submittedName>
</protein>
<dbReference type="EMBL" id="FOYN01000003">
    <property type="protein sequence ID" value="SFR46683.1"/>
    <property type="molecule type" value="Genomic_DNA"/>
</dbReference>
<feature type="transmembrane region" description="Helical" evidence="1">
    <location>
        <begin position="12"/>
        <end position="29"/>
    </location>
</feature>
<evidence type="ECO:0000313" key="2">
    <source>
        <dbReference type="EMBL" id="SFR46683.1"/>
    </source>
</evidence>
<dbReference type="RefSeq" id="WP_092921813.1">
    <property type="nucleotide sequence ID" value="NZ_FOYN01000003.1"/>
</dbReference>
<organism evidence="2 3">
    <name type="scientific">Halorubrum sodomense</name>
    <dbReference type="NCBI Taxonomy" id="35743"/>
    <lineage>
        <taxon>Archaea</taxon>
        <taxon>Methanobacteriati</taxon>
        <taxon>Methanobacteriota</taxon>
        <taxon>Stenosarchaea group</taxon>
        <taxon>Halobacteria</taxon>
        <taxon>Halobacteriales</taxon>
        <taxon>Haloferacaceae</taxon>
        <taxon>Halorubrum</taxon>
    </lineage>
</organism>
<evidence type="ECO:0000256" key="1">
    <source>
        <dbReference type="SAM" id="Phobius"/>
    </source>
</evidence>